<feature type="region of interest" description="Disordered" evidence="1">
    <location>
        <begin position="90"/>
        <end position="115"/>
    </location>
</feature>
<feature type="compositionally biased region" description="Low complexity" evidence="1">
    <location>
        <begin position="94"/>
        <end position="105"/>
    </location>
</feature>
<accession>A0ABD3SFZ4</accession>
<dbReference type="AlphaFoldDB" id="A0ABD3SFZ4"/>
<name>A0ABD3SFZ4_9STRA</name>
<keyword evidence="3" id="KW-1185">Reference proteome</keyword>
<protein>
    <submittedName>
        <fullName evidence="2">Uncharacterized protein</fullName>
    </submittedName>
</protein>
<gene>
    <name evidence="2" type="ORF">ACHAXA_004293</name>
</gene>
<dbReference type="Proteomes" id="UP001530377">
    <property type="component" value="Unassembled WGS sequence"/>
</dbReference>
<evidence type="ECO:0000313" key="2">
    <source>
        <dbReference type="EMBL" id="KAL3823418.1"/>
    </source>
</evidence>
<comment type="caution">
    <text evidence="2">The sequence shown here is derived from an EMBL/GenBank/DDBJ whole genome shotgun (WGS) entry which is preliminary data.</text>
</comment>
<dbReference type="EMBL" id="JALLPB020000038">
    <property type="protein sequence ID" value="KAL3823418.1"/>
    <property type="molecule type" value="Genomic_DNA"/>
</dbReference>
<evidence type="ECO:0000313" key="3">
    <source>
        <dbReference type="Proteomes" id="UP001530377"/>
    </source>
</evidence>
<evidence type="ECO:0000256" key="1">
    <source>
        <dbReference type="SAM" id="MobiDB-lite"/>
    </source>
</evidence>
<proteinExistence type="predicted"/>
<organism evidence="2 3">
    <name type="scientific">Cyclostephanos tholiformis</name>
    <dbReference type="NCBI Taxonomy" id="382380"/>
    <lineage>
        <taxon>Eukaryota</taxon>
        <taxon>Sar</taxon>
        <taxon>Stramenopiles</taxon>
        <taxon>Ochrophyta</taxon>
        <taxon>Bacillariophyta</taxon>
        <taxon>Coscinodiscophyceae</taxon>
        <taxon>Thalassiosirophycidae</taxon>
        <taxon>Stephanodiscales</taxon>
        <taxon>Stephanodiscaceae</taxon>
        <taxon>Cyclostephanos</taxon>
    </lineage>
</organism>
<sequence length="610" mass="68050">MPRTKSSISSGAPDACALVTTESPVSGVKIEVGILLVQAVKARRAFLSKSSLPVEDEDTERESLRRDLLRNLHDTADDKASAFLNELKRQAQNKSSWPKSVSSSSKRGKTNSTPADAPVRCVEFLLEILSDASNSFHLRRSALALTRQILVRSSAVRAYFACGRCLLNFARMIKGEENDQVEDNGRDGGSYRGISNLSPKSLFQLEAMELVHDLASQFGEFYTRFRVASRLLGDSSNTSMHFIIRDTANSSSDSEVVGSKVRHSQRDDMRTLRSERDTALKFGPRACQRLERMVGRADEYFRILVPRFGGFNGDSLERRNKHTNAFVSAEIPEISTADDSKLTSITDEVALNNNKDGGIHHNEDDGGSSIDWEEGDMESDNETFNAGADPFFDDINCDESIDDHFLIDHQVAVTRTLEVMERSGALLEGAISIQVMGSKSIEVEPIETQGQAPVEEVVVLRKLQKLVHKFSRQLPRLNQWICALSHADGMEERTVVDPITAQPLVSLRLLSEKNRAMRTKLLQRFMTVRGEIEGALQSSSKLGIGKSGTKMRALKKNDHTAQVNEVTFGAELGLKRRLIYPGFETMVMSSKRKKHNTARFNIIYQKNKNY</sequence>
<reference evidence="2 3" key="1">
    <citation type="submission" date="2024-10" db="EMBL/GenBank/DDBJ databases">
        <title>Updated reference genomes for cyclostephanoid diatoms.</title>
        <authorList>
            <person name="Roberts W.R."/>
            <person name="Alverson A.J."/>
        </authorList>
    </citation>
    <scope>NUCLEOTIDE SEQUENCE [LARGE SCALE GENOMIC DNA]</scope>
    <source>
        <strain evidence="2 3">AJA228-03</strain>
    </source>
</reference>